<reference evidence="2 3" key="1">
    <citation type="submission" date="2023-09" db="EMBL/GenBank/DDBJ databases">
        <title>Nesidiocoris tenuis whole genome shotgun sequence.</title>
        <authorList>
            <person name="Shibata T."/>
            <person name="Shimoda M."/>
            <person name="Kobayashi T."/>
            <person name="Uehara T."/>
        </authorList>
    </citation>
    <scope>NUCLEOTIDE SEQUENCE [LARGE SCALE GENOMIC DNA]</scope>
    <source>
        <strain evidence="2 3">Japan</strain>
    </source>
</reference>
<protein>
    <recommendedName>
        <fullName evidence="4">WH2 domain-containing protein</fullName>
    </recommendedName>
</protein>
<evidence type="ECO:0000256" key="1">
    <source>
        <dbReference type="SAM" id="MobiDB-lite"/>
    </source>
</evidence>
<sequence>MDSAVGACAPPPPPPLRPYSSSAPPAARPDASAAPRFSHDPPLLSPLSVDIARRLKLGTKLRDFGSHRKSATLVRRPPLSN</sequence>
<organism evidence="2 3">
    <name type="scientific">Nesidiocoris tenuis</name>
    <dbReference type="NCBI Taxonomy" id="355587"/>
    <lineage>
        <taxon>Eukaryota</taxon>
        <taxon>Metazoa</taxon>
        <taxon>Ecdysozoa</taxon>
        <taxon>Arthropoda</taxon>
        <taxon>Hexapoda</taxon>
        <taxon>Insecta</taxon>
        <taxon>Pterygota</taxon>
        <taxon>Neoptera</taxon>
        <taxon>Paraneoptera</taxon>
        <taxon>Hemiptera</taxon>
        <taxon>Heteroptera</taxon>
        <taxon>Panheteroptera</taxon>
        <taxon>Cimicomorpha</taxon>
        <taxon>Miridae</taxon>
        <taxon>Dicyphina</taxon>
        <taxon>Nesidiocoris</taxon>
    </lineage>
</organism>
<evidence type="ECO:0008006" key="4">
    <source>
        <dbReference type="Google" id="ProtNLM"/>
    </source>
</evidence>
<evidence type="ECO:0000313" key="2">
    <source>
        <dbReference type="EMBL" id="BES90856.1"/>
    </source>
</evidence>
<dbReference type="Proteomes" id="UP001307889">
    <property type="component" value="Chromosome 2"/>
</dbReference>
<accession>A0ABN7AIZ7</accession>
<gene>
    <name evidence="2" type="ORF">NTJ_03665</name>
</gene>
<proteinExistence type="predicted"/>
<feature type="compositionally biased region" description="Low complexity" evidence="1">
    <location>
        <begin position="18"/>
        <end position="36"/>
    </location>
</feature>
<evidence type="ECO:0000313" key="3">
    <source>
        <dbReference type="Proteomes" id="UP001307889"/>
    </source>
</evidence>
<name>A0ABN7AIZ7_9HEMI</name>
<keyword evidence="3" id="KW-1185">Reference proteome</keyword>
<dbReference type="EMBL" id="AP028910">
    <property type="protein sequence ID" value="BES90856.1"/>
    <property type="molecule type" value="Genomic_DNA"/>
</dbReference>
<feature type="region of interest" description="Disordered" evidence="1">
    <location>
        <begin position="1"/>
        <end position="45"/>
    </location>
</feature>